<dbReference type="STRING" id="1537102.L1LGQ0"/>
<evidence type="ECO:0000256" key="1">
    <source>
        <dbReference type="PROSITE-ProRule" id="PRU00339"/>
    </source>
</evidence>
<keyword evidence="1" id="KW-0802">TPR repeat</keyword>
<dbReference type="RefSeq" id="XP_004833740.1">
    <property type="nucleotide sequence ID" value="XM_004833683.1"/>
</dbReference>
<dbReference type="KEGG" id="beq:BEWA_043290"/>
<reference evidence="2 3" key="1">
    <citation type="journal article" date="2012" name="BMC Genomics">
        <title>Comparative genomic analysis and phylogenetic position of Theileria equi.</title>
        <authorList>
            <person name="Kappmeyer L.S."/>
            <person name="Thiagarajan M."/>
            <person name="Herndon D.R."/>
            <person name="Ramsay J.D."/>
            <person name="Caler E."/>
            <person name="Djikeng A."/>
            <person name="Gillespie J.J."/>
            <person name="Lau A.O."/>
            <person name="Roalson E.H."/>
            <person name="Silva J.C."/>
            <person name="Silva M.G."/>
            <person name="Suarez C.E."/>
            <person name="Ueti M.W."/>
            <person name="Nene V.M."/>
            <person name="Mealey R.H."/>
            <person name="Knowles D.P."/>
            <person name="Brayton K.A."/>
        </authorList>
    </citation>
    <scope>NUCLEOTIDE SEQUENCE [LARGE SCALE GENOMIC DNA]</scope>
    <source>
        <strain evidence="2 3">WA</strain>
    </source>
</reference>
<feature type="repeat" description="TPR" evidence="1">
    <location>
        <begin position="107"/>
        <end position="140"/>
    </location>
</feature>
<comment type="caution">
    <text evidence="2">The sequence shown here is derived from an EMBL/GenBank/DDBJ whole genome shotgun (WGS) entry which is preliminary data.</text>
</comment>
<dbReference type="InterPro" id="IPR011990">
    <property type="entry name" value="TPR-like_helical_dom_sf"/>
</dbReference>
<dbReference type="VEuPathDB" id="PiroplasmaDB:BEWA_043290"/>
<organism evidence="2 3">
    <name type="scientific">Theileria equi strain WA</name>
    <dbReference type="NCBI Taxonomy" id="1537102"/>
    <lineage>
        <taxon>Eukaryota</taxon>
        <taxon>Sar</taxon>
        <taxon>Alveolata</taxon>
        <taxon>Apicomplexa</taxon>
        <taxon>Aconoidasida</taxon>
        <taxon>Piroplasmida</taxon>
        <taxon>Theileriidae</taxon>
        <taxon>Theileria</taxon>
    </lineage>
</organism>
<proteinExistence type="predicted"/>
<dbReference type="PANTHER" id="PTHR46512">
    <property type="entry name" value="PEPTIDYLPROLYL ISOMERASE"/>
    <property type="match status" value="1"/>
</dbReference>
<sequence length="184" mass="21660">MNARYLKNSLAVRGFFVTLASQMHRFYNEGNSAFKEKNYKLAASFYQKVVFVQLDYTFPEDDNWEKKFGRIRAKTNLNMALTQYKLANYNDCIRYCNDIINQTPANIKAHTTRGLSHIMLSQLEDAKKDFETIMKLDPSSQSAKEQRRRIDEIVFFSCTFVHYSQEKKHKTREKVLYKAMFGTS</sequence>
<dbReference type="SMART" id="SM00028">
    <property type="entry name" value="TPR"/>
    <property type="match status" value="3"/>
</dbReference>
<accession>L1LGQ0</accession>
<protein>
    <submittedName>
        <fullName evidence="2">Tetratricopeptide repeat domain containing protein</fullName>
    </submittedName>
</protein>
<dbReference type="PROSITE" id="PS50005">
    <property type="entry name" value="TPR"/>
    <property type="match status" value="1"/>
</dbReference>
<dbReference type="eggNOG" id="KOG0543">
    <property type="taxonomic scope" value="Eukaryota"/>
</dbReference>
<dbReference type="Gene3D" id="1.25.40.10">
    <property type="entry name" value="Tetratricopeptide repeat domain"/>
    <property type="match status" value="1"/>
</dbReference>
<evidence type="ECO:0000313" key="3">
    <source>
        <dbReference type="Proteomes" id="UP000031512"/>
    </source>
</evidence>
<dbReference type="InterPro" id="IPR019734">
    <property type="entry name" value="TPR_rpt"/>
</dbReference>
<dbReference type="EMBL" id="ACOU01000002">
    <property type="protein sequence ID" value="EKX74288.1"/>
    <property type="molecule type" value="Genomic_DNA"/>
</dbReference>
<dbReference type="SUPFAM" id="SSF48452">
    <property type="entry name" value="TPR-like"/>
    <property type="match status" value="1"/>
</dbReference>
<dbReference type="GeneID" id="15807736"/>
<dbReference type="InterPro" id="IPR050754">
    <property type="entry name" value="FKBP4/5/8-like"/>
</dbReference>
<evidence type="ECO:0000313" key="2">
    <source>
        <dbReference type="EMBL" id="EKX74288.1"/>
    </source>
</evidence>
<dbReference type="AlphaFoldDB" id="L1LGQ0"/>
<gene>
    <name evidence="2" type="ORF">BEWA_043290</name>
</gene>
<name>L1LGQ0_THEEQ</name>
<keyword evidence="3" id="KW-1185">Reference proteome</keyword>
<dbReference type="Proteomes" id="UP000031512">
    <property type="component" value="Unassembled WGS sequence"/>
</dbReference>
<dbReference type="OrthoDB" id="2423701at2759"/>